<reference evidence="5 6" key="1">
    <citation type="submission" date="2020-08" db="EMBL/GenBank/DDBJ databases">
        <title>Genomic Encyclopedia of Type Strains, Phase III (KMG-III): the genomes of soil and plant-associated and newly described type strains.</title>
        <authorList>
            <person name="Whitman W."/>
        </authorList>
    </citation>
    <scope>NUCLEOTIDE SEQUENCE [LARGE SCALE GENOMIC DNA]</scope>
    <source>
        <strain evidence="5 6">CECT 7282</strain>
    </source>
</reference>
<protein>
    <submittedName>
        <fullName evidence="5">Poly(Hydroxyalkanoate) depolymerase family esterase</fullName>
    </submittedName>
</protein>
<evidence type="ECO:0000256" key="3">
    <source>
        <dbReference type="SAM" id="SignalP"/>
    </source>
</evidence>
<dbReference type="Gene3D" id="3.40.50.1820">
    <property type="entry name" value="alpha/beta hydrolase"/>
    <property type="match status" value="1"/>
</dbReference>
<dbReference type="NCBIfam" id="TIGR01840">
    <property type="entry name" value="esterase_phb"/>
    <property type="match status" value="1"/>
</dbReference>
<evidence type="ECO:0000259" key="4">
    <source>
        <dbReference type="Pfam" id="PF16403"/>
    </source>
</evidence>
<evidence type="ECO:0000256" key="1">
    <source>
        <dbReference type="ARBA" id="ARBA00022729"/>
    </source>
</evidence>
<proteinExistence type="predicted"/>
<dbReference type="InterPro" id="IPR029058">
    <property type="entry name" value="AB_hydrolase_fold"/>
</dbReference>
<dbReference type="PANTHER" id="PTHR43037:SF1">
    <property type="entry name" value="BLL1128 PROTEIN"/>
    <property type="match status" value="1"/>
</dbReference>
<evidence type="ECO:0000313" key="5">
    <source>
        <dbReference type="EMBL" id="MBB3190705.1"/>
    </source>
</evidence>
<dbReference type="InterPro" id="IPR032179">
    <property type="entry name" value="Cry22Aa_Ig-like"/>
</dbReference>
<dbReference type="Pfam" id="PF16403">
    <property type="entry name" value="Bact_surface_Ig-like"/>
    <property type="match status" value="1"/>
</dbReference>
<name>A0A839V9W8_9GAMM</name>
<dbReference type="SUPFAM" id="SSF53474">
    <property type="entry name" value="alpha/beta-Hydrolases"/>
    <property type="match status" value="1"/>
</dbReference>
<dbReference type="Gene3D" id="2.60.40.10">
    <property type="entry name" value="Immunoglobulins"/>
    <property type="match status" value="1"/>
</dbReference>
<dbReference type="Proteomes" id="UP000547614">
    <property type="component" value="Unassembled WGS sequence"/>
</dbReference>
<gene>
    <name evidence="5" type="ORF">FHR94_001939</name>
</gene>
<keyword evidence="1 3" id="KW-0732">Signal</keyword>
<keyword evidence="6" id="KW-1185">Reference proteome</keyword>
<evidence type="ECO:0000256" key="2">
    <source>
        <dbReference type="ARBA" id="ARBA00022801"/>
    </source>
</evidence>
<keyword evidence="2" id="KW-0378">Hydrolase</keyword>
<dbReference type="InterPro" id="IPR010126">
    <property type="entry name" value="Esterase_phb"/>
</dbReference>
<dbReference type="RefSeq" id="WP_183325502.1">
    <property type="nucleotide sequence ID" value="NZ_JACHXP010000008.1"/>
</dbReference>
<dbReference type="InterPro" id="IPR050955">
    <property type="entry name" value="Plant_Biomass_Hydrol_Est"/>
</dbReference>
<organism evidence="5 6">
    <name type="scientific">Halomonas cerina</name>
    <dbReference type="NCBI Taxonomy" id="447424"/>
    <lineage>
        <taxon>Bacteria</taxon>
        <taxon>Pseudomonadati</taxon>
        <taxon>Pseudomonadota</taxon>
        <taxon>Gammaproteobacteria</taxon>
        <taxon>Oceanospirillales</taxon>
        <taxon>Halomonadaceae</taxon>
        <taxon>Halomonas</taxon>
    </lineage>
</organism>
<dbReference type="PANTHER" id="PTHR43037">
    <property type="entry name" value="UNNAMED PRODUCT-RELATED"/>
    <property type="match status" value="1"/>
</dbReference>
<dbReference type="EMBL" id="JACHXP010000008">
    <property type="protein sequence ID" value="MBB3190705.1"/>
    <property type="molecule type" value="Genomic_DNA"/>
</dbReference>
<accession>A0A839V9W8</accession>
<feature type="domain" description="Pesticidal crystal protein Cry22Aa Ig-like" evidence="4">
    <location>
        <begin position="350"/>
        <end position="419"/>
    </location>
</feature>
<dbReference type="InterPro" id="IPR013783">
    <property type="entry name" value="Ig-like_fold"/>
</dbReference>
<dbReference type="GO" id="GO:0005576">
    <property type="term" value="C:extracellular region"/>
    <property type="evidence" value="ECO:0007669"/>
    <property type="project" value="InterPro"/>
</dbReference>
<evidence type="ECO:0000313" key="6">
    <source>
        <dbReference type="Proteomes" id="UP000547614"/>
    </source>
</evidence>
<dbReference type="GO" id="GO:0016787">
    <property type="term" value="F:hydrolase activity"/>
    <property type="evidence" value="ECO:0007669"/>
    <property type="project" value="UniProtKB-KW"/>
</dbReference>
<comment type="caution">
    <text evidence="5">The sequence shown here is derived from an EMBL/GenBank/DDBJ whole genome shotgun (WGS) entry which is preliminary data.</text>
</comment>
<sequence length="492" mass="53534">MCIRLLGQASLAAALLLSVGVSVFAGTTETFTFEAESYSGSRDREYSVYRPDHLGTPAPMVMVLHGCRQTEDDVLQDWGLTAAADRYGFVLVTPFITSYDGLRNPNCWGFWFDHHQHEGRGEPEDLHRIAQDVEERVAIDPARRYIAGLSSGGAMAVVAAVTHNEYWAAAASAAGLPYGEDATSVSFQCPGTASFHALSRVVGDMRDELDDPYPIPLMVIQNERDCTVIEQAGLNLRDAHLAVFGSGAPQASASSVPCTPFFVENHGCRHETFTTDGDPGSRSVVETLFYAGPLATPNSQDTDHGHYWIGGEDGNNGKWSLRHGPSLPDITWDFFARHPRVPAGPAGPRITLLGPDPLPLEVGQAFVDPGATATDPEDGNLPVSADCTSVDTTRAGRYTCTYSATDSDGNMVSVTREVDITDPNACVEVSASPRTHVTTGRAVVFSWFFFHRALASGDRRDIGFAWDDWSRVTLYEDEERQWVTQPREGCPQ</sequence>
<dbReference type="AlphaFoldDB" id="A0A839V9W8"/>
<feature type="signal peptide" evidence="3">
    <location>
        <begin position="1"/>
        <end position="25"/>
    </location>
</feature>
<feature type="chain" id="PRO_5032972805" evidence="3">
    <location>
        <begin position="26"/>
        <end position="492"/>
    </location>
</feature>
<dbReference type="Pfam" id="PF10503">
    <property type="entry name" value="Esterase_PHB"/>
    <property type="match status" value="1"/>
</dbReference>